<sequence>MASEAKQKAVKAVEAIFDRYRLIAAGTNFNGFDRHVMDNCKIIDASPEGVVEFEFFIDGRYGNLNGVMHGGAAGVIFDMCTTTALGPLARPGYWDFLGGVTRTLNISYLRAIPIGTTVRIRSVVISAGRTMAMIRGTMASVDGKTIYCTAEHHKVRVPTQSEHNKYRVEWDDLWDGEGKEIVKGKL</sequence>
<evidence type="ECO:0000313" key="4">
    <source>
        <dbReference type="Proteomes" id="UP000256645"/>
    </source>
</evidence>
<evidence type="ECO:0000259" key="2">
    <source>
        <dbReference type="Pfam" id="PF03061"/>
    </source>
</evidence>
<dbReference type="AlphaFoldDB" id="A0A3D8SPL8"/>
<dbReference type="InterPro" id="IPR039298">
    <property type="entry name" value="ACOT13"/>
</dbReference>
<dbReference type="Gene3D" id="3.10.129.10">
    <property type="entry name" value="Hotdog Thioesterase"/>
    <property type="match status" value="1"/>
</dbReference>
<dbReference type="Pfam" id="PF03061">
    <property type="entry name" value="4HBT"/>
    <property type="match status" value="1"/>
</dbReference>
<dbReference type="PANTHER" id="PTHR21660:SF9">
    <property type="entry name" value="THIOESTERASE DOMAIN-CONTAINING PROTEIN"/>
    <property type="match status" value="1"/>
</dbReference>
<gene>
    <name evidence="3" type="ORF">BP6252_00153</name>
</gene>
<dbReference type="InterPro" id="IPR006683">
    <property type="entry name" value="Thioestr_dom"/>
</dbReference>
<evidence type="ECO:0000313" key="3">
    <source>
        <dbReference type="EMBL" id="RDW88121.1"/>
    </source>
</evidence>
<evidence type="ECO:0000256" key="1">
    <source>
        <dbReference type="ARBA" id="ARBA00008324"/>
    </source>
</evidence>
<keyword evidence="4" id="KW-1185">Reference proteome</keyword>
<dbReference type="PANTHER" id="PTHR21660">
    <property type="entry name" value="THIOESTERASE SUPERFAMILY MEMBER-RELATED"/>
    <property type="match status" value="1"/>
</dbReference>
<dbReference type="OrthoDB" id="2831072at2759"/>
<proteinExistence type="inferred from homology"/>
<feature type="domain" description="Thioesterase" evidence="2">
    <location>
        <begin position="65"/>
        <end position="145"/>
    </location>
</feature>
<dbReference type="STRING" id="1849047.A0A3D8SPL8"/>
<dbReference type="InterPro" id="IPR029069">
    <property type="entry name" value="HotDog_dom_sf"/>
</dbReference>
<dbReference type="CDD" id="cd03443">
    <property type="entry name" value="PaaI_thioesterase"/>
    <property type="match status" value="1"/>
</dbReference>
<dbReference type="GO" id="GO:0047617">
    <property type="term" value="F:fatty acyl-CoA hydrolase activity"/>
    <property type="evidence" value="ECO:0007669"/>
    <property type="project" value="InterPro"/>
</dbReference>
<organism evidence="3 4">
    <name type="scientific">Coleophoma cylindrospora</name>
    <dbReference type="NCBI Taxonomy" id="1849047"/>
    <lineage>
        <taxon>Eukaryota</taxon>
        <taxon>Fungi</taxon>
        <taxon>Dikarya</taxon>
        <taxon>Ascomycota</taxon>
        <taxon>Pezizomycotina</taxon>
        <taxon>Leotiomycetes</taxon>
        <taxon>Helotiales</taxon>
        <taxon>Dermateaceae</taxon>
        <taxon>Coleophoma</taxon>
    </lineage>
</organism>
<name>A0A3D8SPL8_9HELO</name>
<comment type="caution">
    <text evidence="3">The sequence shown here is derived from an EMBL/GenBank/DDBJ whole genome shotgun (WGS) entry which is preliminary data.</text>
</comment>
<dbReference type="Proteomes" id="UP000256645">
    <property type="component" value="Unassembled WGS sequence"/>
</dbReference>
<protein>
    <recommendedName>
        <fullName evidence="2">Thioesterase domain-containing protein</fullName>
    </recommendedName>
</protein>
<comment type="similarity">
    <text evidence="1">Belongs to the thioesterase PaaI family.</text>
</comment>
<reference evidence="3 4" key="1">
    <citation type="journal article" date="2018" name="IMA Fungus">
        <title>IMA Genome-F 9: Draft genome sequence of Annulohypoxylon stygium, Aspergillus mulundensis, Berkeleyomyces basicola (syn. Thielaviopsis basicola), Ceratocystis smalleyi, two Cercospora beticola strains, Coleophoma cylindrospora, Fusarium fracticaudum, Phialophora cf. hyalina, and Morchella septimelata.</title>
        <authorList>
            <person name="Wingfield B.D."/>
            <person name="Bills G.F."/>
            <person name="Dong Y."/>
            <person name="Huang W."/>
            <person name="Nel W.J."/>
            <person name="Swalarsk-Parry B.S."/>
            <person name="Vaghefi N."/>
            <person name="Wilken P.M."/>
            <person name="An Z."/>
            <person name="de Beer Z.W."/>
            <person name="De Vos L."/>
            <person name="Chen L."/>
            <person name="Duong T.A."/>
            <person name="Gao Y."/>
            <person name="Hammerbacher A."/>
            <person name="Kikkert J.R."/>
            <person name="Li Y."/>
            <person name="Li H."/>
            <person name="Li K."/>
            <person name="Li Q."/>
            <person name="Liu X."/>
            <person name="Ma X."/>
            <person name="Naidoo K."/>
            <person name="Pethybridge S.J."/>
            <person name="Sun J."/>
            <person name="Steenkamp E.T."/>
            <person name="van der Nest M.A."/>
            <person name="van Wyk S."/>
            <person name="Wingfield M.J."/>
            <person name="Xiong C."/>
            <person name="Yue Q."/>
            <person name="Zhang X."/>
        </authorList>
    </citation>
    <scope>NUCLEOTIDE SEQUENCE [LARGE SCALE GENOMIC DNA]</scope>
    <source>
        <strain evidence="3 4">BP6252</strain>
    </source>
</reference>
<dbReference type="EMBL" id="PDLM01000001">
    <property type="protein sequence ID" value="RDW88121.1"/>
    <property type="molecule type" value="Genomic_DNA"/>
</dbReference>
<accession>A0A3D8SPL8</accession>
<dbReference type="SUPFAM" id="SSF54637">
    <property type="entry name" value="Thioesterase/thiol ester dehydrase-isomerase"/>
    <property type="match status" value="1"/>
</dbReference>